<evidence type="ECO:0000256" key="3">
    <source>
        <dbReference type="ARBA" id="ARBA00023110"/>
    </source>
</evidence>
<gene>
    <name evidence="9" type="ORF">LTR25_009227</name>
</gene>
<evidence type="ECO:0000256" key="7">
    <source>
        <dbReference type="SAM" id="MobiDB-lite"/>
    </source>
</evidence>
<evidence type="ECO:0000256" key="6">
    <source>
        <dbReference type="PROSITE-ProRule" id="PRU00277"/>
    </source>
</evidence>
<feature type="domain" description="PPIase FKBP-type" evidence="8">
    <location>
        <begin position="22"/>
        <end position="118"/>
    </location>
</feature>
<protein>
    <recommendedName>
        <fullName evidence="2 6">peptidylprolyl isomerase</fullName>
        <ecNumber evidence="2 6">5.2.1.8</ecNumber>
    </recommendedName>
</protein>
<dbReference type="InterPro" id="IPR050689">
    <property type="entry name" value="FKBP-type_PPIase"/>
</dbReference>
<sequence>MATQLEKKVIQPGNKTDYPKTGDEVTIQYTGWLHEPSKAANGYKGKQFDSSVGRGDFKTQIGVGRVIPGWDQGVPQMSLGEKCTLTIPGRMAYGDRGFPGLIPPDATLIFDVYLKGINSKKI</sequence>
<reference evidence="9 10" key="1">
    <citation type="submission" date="2023-06" db="EMBL/GenBank/DDBJ databases">
        <title>Black Yeasts Isolated from many extreme environments.</title>
        <authorList>
            <person name="Coleine C."/>
            <person name="Stajich J.E."/>
            <person name="Selbmann L."/>
        </authorList>
    </citation>
    <scope>NUCLEOTIDE SEQUENCE [LARGE SCALE GENOMIC DNA]</scope>
    <source>
        <strain evidence="9 10">CCFEE 5887</strain>
    </source>
</reference>
<dbReference type="Gene3D" id="3.10.50.40">
    <property type="match status" value="1"/>
</dbReference>
<dbReference type="EC" id="5.2.1.8" evidence="2 6"/>
<evidence type="ECO:0000313" key="10">
    <source>
        <dbReference type="Proteomes" id="UP001345827"/>
    </source>
</evidence>
<evidence type="ECO:0000256" key="1">
    <source>
        <dbReference type="ARBA" id="ARBA00000971"/>
    </source>
</evidence>
<name>A0AAV9PXW7_9PEZI</name>
<keyword evidence="3 6" id="KW-0697">Rotamase</keyword>
<dbReference type="PROSITE" id="PS50059">
    <property type="entry name" value="FKBP_PPIASE"/>
    <property type="match status" value="1"/>
</dbReference>
<evidence type="ECO:0000256" key="2">
    <source>
        <dbReference type="ARBA" id="ARBA00013194"/>
    </source>
</evidence>
<keyword evidence="10" id="KW-1185">Reference proteome</keyword>
<proteinExistence type="inferred from homology"/>
<dbReference type="Proteomes" id="UP001345827">
    <property type="component" value="Unassembled WGS sequence"/>
</dbReference>
<comment type="catalytic activity">
    <reaction evidence="1 6">
        <text>[protein]-peptidylproline (omega=180) = [protein]-peptidylproline (omega=0)</text>
        <dbReference type="Rhea" id="RHEA:16237"/>
        <dbReference type="Rhea" id="RHEA-COMP:10747"/>
        <dbReference type="Rhea" id="RHEA-COMP:10748"/>
        <dbReference type="ChEBI" id="CHEBI:83833"/>
        <dbReference type="ChEBI" id="CHEBI:83834"/>
        <dbReference type="EC" id="5.2.1.8"/>
    </reaction>
</comment>
<dbReference type="GO" id="GO:0003755">
    <property type="term" value="F:peptidyl-prolyl cis-trans isomerase activity"/>
    <property type="evidence" value="ECO:0007669"/>
    <property type="project" value="UniProtKB-KW"/>
</dbReference>
<comment type="similarity">
    <text evidence="5">Belongs to the FKBP-type PPIase family. FKBP1 subfamily.</text>
</comment>
<dbReference type="PANTHER" id="PTHR10516">
    <property type="entry name" value="PEPTIDYL-PROLYL CIS-TRANS ISOMERASE"/>
    <property type="match status" value="1"/>
</dbReference>
<dbReference type="FunFam" id="3.10.50.40:FF:000006">
    <property type="entry name" value="Peptidyl-prolyl cis-trans isomerase"/>
    <property type="match status" value="1"/>
</dbReference>
<dbReference type="PANTHER" id="PTHR10516:SF443">
    <property type="entry name" value="FK506-BINDING PROTEIN 59-RELATED"/>
    <property type="match status" value="1"/>
</dbReference>
<dbReference type="Pfam" id="PF00254">
    <property type="entry name" value="FKBP_C"/>
    <property type="match status" value="1"/>
</dbReference>
<feature type="region of interest" description="Disordered" evidence="7">
    <location>
        <begin position="1"/>
        <end position="21"/>
    </location>
</feature>
<keyword evidence="4 6" id="KW-0413">Isomerase</keyword>
<evidence type="ECO:0000256" key="5">
    <source>
        <dbReference type="ARBA" id="ARBA00038106"/>
    </source>
</evidence>
<dbReference type="EMBL" id="JAXLQG010000020">
    <property type="protein sequence ID" value="KAK5529983.1"/>
    <property type="molecule type" value="Genomic_DNA"/>
</dbReference>
<dbReference type="AlphaFoldDB" id="A0AAV9PXW7"/>
<dbReference type="InterPro" id="IPR001179">
    <property type="entry name" value="PPIase_FKBP_dom"/>
</dbReference>
<comment type="caution">
    <text evidence="9">The sequence shown here is derived from an EMBL/GenBank/DDBJ whole genome shotgun (WGS) entry which is preliminary data.</text>
</comment>
<organism evidence="9 10">
    <name type="scientific">Vermiconidia calcicola</name>
    <dbReference type="NCBI Taxonomy" id="1690605"/>
    <lineage>
        <taxon>Eukaryota</taxon>
        <taxon>Fungi</taxon>
        <taxon>Dikarya</taxon>
        <taxon>Ascomycota</taxon>
        <taxon>Pezizomycotina</taxon>
        <taxon>Dothideomycetes</taxon>
        <taxon>Dothideomycetidae</taxon>
        <taxon>Mycosphaerellales</taxon>
        <taxon>Extremaceae</taxon>
        <taxon>Vermiconidia</taxon>
    </lineage>
</organism>
<evidence type="ECO:0000259" key="8">
    <source>
        <dbReference type="PROSITE" id="PS50059"/>
    </source>
</evidence>
<evidence type="ECO:0000313" key="9">
    <source>
        <dbReference type="EMBL" id="KAK5529983.1"/>
    </source>
</evidence>
<accession>A0AAV9PXW7</accession>
<evidence type="ECO:0000256" key="4">
    <source>
        <dbReference type="ARBA" id="ARBA00023235"/>
    </source>
</evidence>
<dbReference type="InterPro" id="IPR046357">
    <property type="entry name" value="PPIase_dom_sf"/>
</dbReference>
<dbReference type="SUPFAM" id="SSF54534">
    <property type="entry name" value="FKBP-like"/>
    <property type="match status" value="1"/>
</dbReference>
<dbReference type="GO" id="GO:0005737">
    <property type="term" value="C:cytoplasm"/>
    <property type="evidence" value="ECO:0007669"/>
    <property type="project" value="TreeGrafter"/>
</dbReference>